<organism evidence="1 2">
    <name type="scientific">Vitis vinifera</name>
    <name type="common">Grape</name>
    <dbReference type="NCBI Taxonomy" id="29760"/>
    <lineage>
        <taxon>Eukaryota</taxon>
        <taxon>Viridiplantae</taxon>
        <taxon>Streptophyta</taxon>
        <taxon>Embryophyta</taxon>
        <taxon>Tracheophyta</taxon>
        <taxon>Spermatophyta</taxon>
        <taxon>Magnoliopsida</taxon>
        <taxon>eudicotyledons</taxon>
        <taxon>Gunneridae</taxon>
        <taxon>Pentapetalae</taxon>
        <taxon>rosids</taxon>
        <taxon>Vitales</taxon>
        <taxon>Vitaceae</taxon>
        <taxon>Viteae</taxon>
        <taxon>Vitis</taxon>
    </lineage>
</organism>
<dbReference type="Proteomes" id="UP000288805">
    <property type="component" value="Unassembled WGS sequence"/>
</dbReference>
<dbReference type="EMBL" id="QGNW01001999">
    <property type="protein sequence ID" value="RVW26637.1"/>
    <property type="molecule type" value="Genomic_DNA"/>
</dbReference>
<accession>A0A438CTW5</accession>
<evidence type="ECO:0000313" key="2">
    <source>
        <dbReference type="Proteomes" id="UP000288805"/>
    </source>
</evidence>
<sequence length="335" mass="36906">MKVAWDSLKLELHPNVWLPMLLEVEDEAWTFTVVVTIIKEDEEVCHLRTESTCSKGEFDSTRALKVEGGKARSSEGGPLVPSSLNFQLSESSSKDVLSIARSQELSKRKASSVVVGCKAQSWSPSVKVLSFMLKGKFDVGVSAEANLVKGRGNLVFNQGIQFPISEISQAFTMETEGGERLLHCGLPYQVCLPSLETLVKGQPLAGAFDLNSLPFSYVFAVHFGVEPPREVSNKNCYFHRAPLSSPEEHYVLGRGSSLDLEPPTLPLDGFQVEGLTPRKMVGCGFVFAGLFSVYMKIEIRRETWDRRFVGSVWKGRNKEWVDLLACGASGGIVIL</sequence>
<gene>
    <name evidence="1" type="ORF">CK203_099283</name>
</gene>
<reference evidence="1 2" key="1">
    <citation type="journal article" date="2018" name="PLoS Genet.">
        <title>Population sequencing reveals clonal diversity and ancestral inbreeding in the grapevine cultivar Chardonnay.</title>
        <authorList>
            <person name="Roach M.J."/>
            <person name="Johnson D.L."/>
            <person name="Bohlmann J."/>
            <person name="van Vuuren H.J."/>
            <person name="Jones S.J."/>
            <person name="Pretorius I.S."/>
            <person name="Schmidt S.A."/>
            <person name="Borneman A.R."/>
        </authorList>
    </citation>
    <scope>NUCLEOTIDE SEQUENCE [LARGE SCALE GENOMIC DNA]</scope>
    <source>
        <strain evidence="2">cv. Chardonnay</strain>
        <tissue evidence="1">Leaf</tissue>
    </source>
</reference>
<comment type="caution">
    <text evidence="1">The sequence shown here is derived from an EMBL/GenBank/DDBJ whole genome shotgun (WGS) entry which is preliminary data.</text>
</comment>
<protein>
    <submittedName>
        <fullName evidence="1">Uncharacterized protein</fullName>
    </submittedName>
</protein>
<evidence type="ECO:0000313" key="1">
    <source>
        <dbReference type="EMBL" id="RVW26637.1"/>
    </source>
</evidence>
<dbReference type="AlphaFoldDB" id="A0A438CTW5"/>
<name>A0A438CTW5_VITVI</name>
<proteinExistence type="predicted"/>